<sequence>MPSILEGIKEPGQLKSLSLRELETLAEELRERIVETCAANGGHVAPSLGVIELTIALHRVFDSPKDKIIWDVGHQAYAHKLLTGRNERFGTLRKLGGISGFPKRAESPHDCFDVGHSSTSISAGVGFAVARDLKGERNKVLTVIGDGSMTGGLALEGLNHAGELNKDLVVILNDNEMSISENVGALSNLLSRTITSEYVHRAKKDLEAFLEGVPMFGKSVLKVAKRAEESLKTLFTPGMLFEAFGFEYIGPIDGHDIGKLVETLENVKRFDDAVLIHVLTKKGKGYPPAEAYPSLFHGVGPFDAKTGRVHKAKGGPASYTGVFGETLKRLAHDNEKIVAITAAMPDGTGLTPFAREFPERFFDVGIAEQHAVTFAAGLAAEGFRPVVALYSSFLQRGFDQLCHDVCLQDLPVVFAIDRAGVVGNDGPTHHGVFDLSYLRQLPGLTVMAPKDENELQHMLFTALSLDGPSAVRYPRGSGLGVPMDQILEPLALGKGELLREGKDGAILAVGNMVHPAQQAAAALALEGVDLAVMNVRFVKPLDRDLILSLAATGFLVTAEENVLQGGFGTSILELLEQCGVTGVRVLRLGYPDSFVEQGEQAELKAAYGLDATGIARSIRKARGQAQQESVLEPADGADGVDLPCQP</sequence>
<dbReference type="SUPFAM" id="SSF52922">
    <property type="entry name" value="TK C-terminal domain-like"/>
    <property type="match status" value="1"/>
</dbReference>
<feature type="binding site" evidence="11">
    <location>
        <begin position="115"/>
        <end position="117"/>
    </location>
    <ligand>
        <name>thiamine diphosphate</name>
        <dbReference type="ChEBI" id="CHEBI:58937"/>
    </ligand>
</feature>
<dbReference type="SMART" id="SM00861">
    <property type="entry name" value="Transket_pyr"/>
    <property type="match status" value="1"/>
</dbReference>
<comment type="cofactor">
    <cofactor evidence="11">
        <name>Mg(2+)</name>
        <dbReference type="ChEBI" id="CHEBI:18420"/>
    </cofactor>
    <text evidence="11">Binds 1 Mg(2+) ion per subunit.</text>
</comment>
<evidence type="ECO:0000259" key="13">
    <source>
        <dbReference type="SMART" id="SM00861"/>
    </source>
</evidence>
<dbReference type="KEGG" id="gbn:GEOBRER4_28670"/>
<dbReference type="Gene3D" id="3.40.50.970">
    <property type="match status" value="2"/>
</dbReference>
<gene>
    <name evidence="11" type="primary">dxs</name>
    <name evidence="14" type="ORF">GEOBRER4_n2988</name>
</gene>
<dbReference type="PROSITE" id="PS00802">
    <property type="entry name" value="TRANSKETOLASE_2"/>
    <property type="match status" value="1"/>
</dbReference>
<evidence type="ECO:0000256" key="8">
    <source>
        <dbReference type="ARBA" id="ARBA00023052"/>
    </source>
</evidence>
<comment type="function">
    <text evidence="10 11">Catalyzes the acyloin condensation reaction between C atoms 2 and 3 of pyruvate and glyceraldehyde 3-phosphate to yield 1-deoxy-D-xylulose-5-phosphate (DXP).</text>
</comment>
<reference evidence="14 15" key="1">
    <citation type="submission" date="2020-06" db="EMBL/GenBank/DDBJ databases">
        <title>Interaction of electrochemicaly active bacteria, Geobacter bremensis R4 on different carbon anode.</title>
        <authorList>
            <person name="Meng L."/>
            <person name="Yoshida N."/>
        </authorList>
    </citation>
    <scope>NUCLEOTIDE SEQUENCE [LARGE SCALE GENOMIC DNA]</scope>
    <source>
        <strain evidence="14 15">R4</strain>
    </source>
</reference>
<evidence type="ECO:0000256" key="12">
    <source>
        <dbReference type="SAM" id="MobiDB-lite"/>
    </source>
</evidence>
<dbReference type="EC" id="2.2.1.7" evidence="11"/>
<dbReference type="PANTHER" id="PTHR43322:SF5">
    <property type="entry name" value="1-DEOXY-D-XYLULOSE-5-PHOSPHATE SYNTHASE, CHLOROPLASTIC"/>
    <property type="match status" value="1"/>
</dbReference>
<dbReference type="InterPro" id="IPR009014">
    <property type="entry name" value="Transketo_C/PFOR_II"/>
</dbReference>
<comment type="catalytic activity">
    <reaction evidence="11">
        <text>D-glyceraldehyde 3-phosphate + pyruvate + H(+) = 1-deoxy-D-xylulose 5-phosphate + CO2</text>
        <dbReference type="Rhea" id="RHEA:12605"/>
        <dbReference type="ChEBI" id="CHEBI:15361"/>
        <dbReference type="ChEBI" id="CHEBI:15378"/>
        <dbReference type="ChEBI" id="CHEBI:16526"/>
        <dbReference type="ChEBI" id="CHEBI:57792"/>
        <dbReference type="ChEBI" id="CHEBI:59776"/>
        <dbReference type="EC" id="2.2.1.7"/>
    </reaction>
</comment>
<feature type="binding site" evidence="11">
    <location>
        <position position="368"/>
    </location>
    <ligand>
        <name>thiamine diphosphate</name>
        <dbReference type="ChEBI" id="CHEBI:58937"/>
    </ligand>
</feature>
<dbReference type="InterPro" id="IPR020826">
    <property type="entry name" value="Transketolase_BS"/>
</dbReference>
<keyword evidence="7 11" id="KW-0784">Thiamine biosynthesis</keyword>
<dbReference type="NCBIfam" id="NF003933">
    <property type="entry name" value="PRK05444.2-2"/>
    <property type="match status" value="1"/>
</dbReference>
<keyword evidence="5 11" id="KW-0479">Metal-binding</keyword>
<dbReference type="GO" id="GO:0005829">
    <property type="term" value="C:cytosol"/>
    <property type="evidence" value="ECO:0007669"/>
    <property type="project" value="TreeGrafter"/>
</dbReference>
<feature type="binding site" evidence="11">
    <location>
        <position position="175"/>
    </location>
    <ligand>
        <name>Mg(2+)</name>
        <dbReference type="ChEBI" id="CHEBI:18420"/>
    </ligand>
</feature>
<feature type="binding site" evidence="11">
    <location>
        <position position="146"/>
    </location>
    <ligand>
        <name>Mg(2+)</name>
        <dbReference type="ChEBI" id="CHEBI:18420"/>
    </ligand>
</feature>
<dbReference type="AlphaFoldDB" id="A0A6S6M1A2"/>
<dbReference type="GO" id="GO:0008661">
    <property type="term" value="F:1-deoxy-D-xylulose-5-phosphate synthase activity"/>
    <property type="evidence" value="ECO:0007669"/>
    <property type="project" value="UniProtKB-UniRule"/>
</dbReference>
<evidence type="ECO:0000256" key="9">
    <source>
        <dbReference type="ARBA" id="ARBA00023229"/>
    </source>
</evidence>
<protein>
    <recommendedName>
        <fullName evidence="11">1-deoxy-D-xylulose-5-phosphate synthase</fullName>
        <ecNumber evidence="11">2.2.1.7</ecNumber>
    </recommendedName>
    <alternativeName>
        <fullName evidence="11">1-deoxyxylulose-5-phosphate synthase</fullName>
        <shortName evidence="11">DXP synthase</shortName>
        <shortName evidence="11">DXPS</shortName>
    </alternativeName>
</protein>
<keyword evidence="6 11" id="KW-0460">Magnesium</keyword>
<comment type="subunit">
    <text evidence="3 11">Homodimer.</text>
</comment>
<dbReference type="PANTHER" id="PTHR43322">
    <property type="entry name" value="1-D-DEOXYXYLULOSE 5-PHOSPHATE SYNTHASE-RELATED"/>
    <property type="match status" value="1"/>
</dbReference>
<dbReference type="CDD" id="cd07033">
    <property type="entry name" value="TPP_PYR_DXS_TK_like"/>
    <property type="match status" value="1"/>
</dbReference>
<dbReference type="CDD" id="cd02007">
    <property type="entry name" value="TPP_DXS"/>
    <property type="match status" value="1"/>
</dbReference>
<dbReference type="InterPro" id="IPR005475">
    <property type="entry name" value="Transketolase-like_Pyr-bd"/>
</dbReference>
<dbReference type="NCBIfam" id="TIGR00204">
    <property type="entry name" value="dxs"/>
    <property type="match status" value="1"/>
</dbReference>
<dbReference type="GO" id="GO:0019288">
    <property type="term" value="P:isopentenyl diphosphate biosynthetic process, methylerythritol 4-phosphate pathway"/>
    <property type="evidence" value="ECO:0007669"/>
    <property type="project" value="TreeGrafter"/>
</dbReference>
<dbReference type="GO" id="GO:0030976">
    <property type="term" value="F:thiamine pyrophosphate binding"/>
    <property type="evidence" value="ECO:0007669"/>
    <property type="project" value="UniProtKB-UniRule"/>
</dbReference>
<accession>A0A6S6M1A2</accession>
<feature type="binding site" evidence="11">
    <location>
        <position position="74"/>
    </location>
    <ligand>
        <name>thiamine diphosphate</name>
        <dbReference type="ChEBI" id="CHEBI:58937"/>
    </ligand>
</feature>
<keyword evidence="4 11" id="KW-0808">Transferase</keyword>
<evidence type="ECO:0000256" key="3">
    <source>
        <dbReference type="ARBA" id="ARBA00011738"/>
    </source>
</evidence>
<comment type="pathway">
    <text evidence="1 11">Metabolic intermediate biosynthesis; 1-deoxy-D-xylulose 5-phosphate biosynthesis; 1-deoxy-D-xylulose 5-phosphate from D-glyceraldehyde 3-phosphate and pyruvate: step 1/1.</text>
</comment>
<dbReference type="InterPro" id="IPR005477">
    <property type="entry name" value="Dxylulose-5-P_synthase"/>
</dbReference>
<comment type="similarity">
    <text evidence="2 11">Belongs to the transketolase family. DXPS subfamily.</text>
</comment>
<feature type="binding site" evidence="11">
    <location>
        <position position="175"/>
    </location>
    <ligand>
        <name>thiamine diphosphate</name>
        <dbReference type="ChEBI" id="CHEBI:58937"/>
    </ligand>
</feature>
<dbReference type="InterPro" id="IPR029061">
    <property type="entry name" value="THDP-binding"/>
</dbReference>
<proteinExistence type="inferred from homology"/>
<feature type="binding site" evidence="11">
    <location>
        <begin position="147"/>
        <end position="148"/>
    </location>
    <ligand>
        <name>thiamine diphosphate</name>
        <dbReference type="ChEBI" id="CHEBI:58937"/>
    </ligand>
</feature>
<dbReference type="HAMAP" id="MF_00315">
    <property type="entry name" value="DXP_synth"/>
    <property type="match status" value="1"/>
</dbReference>
<dbReference type="Pfam" id="PF02779">
    <property type="entry name" value="Transket_pyr"/>
    <property type="match status" value="1"/>
</dbReference>
<evidence type="ECO:0000256" key="5">
    <source>
        <dbReference type="ARBA" id="ARBA00022723"/>
    </source>
</evidence>
<dbReference type="GO" id="GO:0016114">
    <property type="term" value="P:terpenoid biosynthetic process"/>
    <property type="evidence" value="ECO:0007669"/>
    <property type="project" value="UniProtKB-UniRule"/>
</dbReference>
<dbReference type="UniPathway" id="UPA00064">
    <property type="reaction ID" value="UER00091"/>
</dbReference>
<evidence type="ECO:0000313" key="15">
    <source>
        <dbReference type="Proteomes" id="UP000515472"/>
    </source>
</evidence>
<dbReference type="Pfam" id="PF02780">
    <property type="entry name" value="Transketolase_C"/>
    <property type="match status" value="1"/>
</dbReference>
<keyword evidence="8 11" id="KW-0786">Thiamine pyrophosphate</keyword>
<dbReference type="PROSITE" id="PS00801">
    <property type="entry name" value="TRANSKETOLASE_1"/>
    <property type="match status" value="1"/>
</dbReference>
<dbReference type="GO" id="GO:0009228">
    <property type="term" value="P:thiamine biosynthetic process"/>
    <property type="evidence" value="ECO:0007669"/>
    <property type="project" value="UniProtKB-UniRule"/>
</dbReference>
<dbReference type="EMBL" id="AP023213">
    <property type="protein sequence ID" value="BCG48117.1"/>
    <property type="molecule type" value="Genomic_DNA"/>
</dbReference>
<feature type="domain" description="Transketolase-like pyrimidine-binding" evidence="13">
    <location>
        <begin position="317"/>
        <end position="481"/>
    </location>
</feature>
<evidence type="ECO:0000256" key="6">
    <source>
        <dbReference type="ARBA" id="ARBA00022842"/>
    </source>
</evidence>
<evidence type="ECO:0000256" key="7">
    <source>
        <dbReference type="ARBA" id="ARBA00022977"/>
    </source>
</evidence>
<keyword evidence="9 11" id="KW-0414">Isoprene biosynthesis</keyword>
<organism evidence="14 15">
    <name type="scientific">Citrifermentans bremense</name>
    <dbReference type="NCBI Taxonomy" id="60035"/>
    <lineage>
        <taxon>Bacteria</taxon>
        <taxon>Pseudomonadati</taxon>
        <taxon>Thermodesulfobacteriota</taxon>
        <taxon>Desulfuromonadia</taxon>
        <taxon>Geobacterales</taxon>
        <taxon>Geobacteraceae</taxon>
        <taxon>Citrifermentans</taxon>
    </lineage>
</organism>
<dbReference type="InterPro" id="IPR033248">
    <property type="entry name" value="Transketolase_C"/>
</dbReference>
<dbReference type="Pfam" id="PF13292">
    <property type="entry name" value="DXP_synthase_N"/>
    <property type="match status" value="1"/>
</dbReference>
<keyword evidence="15" id="KW-1185">Reference proteome</keyword>
<dbReference type="Proteomes" id="UP000515472">
    <property type="component" value="Chromosome"/>
</dbReference>
<evidence type="ECO:0000256" key="11">
    <source>
        <dbReference type="HAMAP-Rule" id="MF_00315"/>
    </source>
</evidence>
<dbReference type="FunFam" id="3.40.50.970:FF:000005">
    <property type="entry name" value="1-deoxy-D-xylulose-5-phosphate synthase"/>
    <property type="match status" value="1"/>
</dbReference>
<dbReference type="Gene3D" id="3.40.50.920">
    <property type="match status" value="1"/>
</dbReference>
<dbReference type="RefSeq" id="WP_185242912.1">
    <property type="nucleotide sequence ID" value="NZ_AP023213.1"/>
</dbReference>
<name>A0A6S6M1A2_9BACT</name>
<evidence type="ECO:0000313" key="14">
    <source>
        <dbReference type="EMBL" id="BCG48117.1"/>
    </source>
</evidence>
<evidence type="ECO:0000256" key="10">
    <source>
        <dbReference type="ARBA" id="ARBA00055605"/>
    </source>
</evidence>
<evidence type="ECO:0000256" key="4">
    <source>
        <dbReference type="ARBA" id="ARBA00022679"/>
    </source>
</evidence>
<evidence type="ECO:0000256" key="1">
    <source>
        <dbReference type="ARBA" id="ARBA00004980"/>
    </source>
</evidence>
<evidence type="ECO:0000256" key="2">
    <source>
        <dbReference type="ARBA" id="ARBA00011081"/>
    </source>
</evidence>
<dbReference type="SUPFAM" id="SSF52518">
    <property type="entry name" value="Thiamin diphosphate-binding fold (THDP-binding)"/>
    <property type="match status" value="2"/>
</dbReference>
<dbReference type="FunFam" id="3.40.50.920:FF:000002">
    <property type="entry name" value="1-deoxy-D-xylulose-5-phosphate synthase"/>
    <property type="match status" value="1"/>
</dbReference>
<feature type="region of interest" description="Disordered" evidence="12">
    <location>
        <begin position="626"/>
        <end position="646"/>
    </location>
</feature>
<comment type="cofactor">
    <cofactor evidence="11">
        <name>thiamine diphosphate</name>
        <dbReference type="ChEBI" id="CHEBI:58937"/>
    </cofactor>
    <text evidence="11">Binds 1 thiamine pyrophosphate per subunit.</text>
</comment>
<dbReference type="GO" id="GO:0000287">
    <property type="term" value="F:magnesium ion binding"/>
    <property type="evidence" value="ECO:0007669"/>
    <property type="project" value="UniProtKB-UniRule"/>
</dbReference>
<feature type="binding site" evidence="11">
    <location>
        <position position="286"/>
    </location>
    <ligand>
        <name>thiamine diphosphate</name>
        <dbReference type="ChEBI" id="CHEBI:58937"/>
    </ligand>
</feature>
<dbReference type="InterPro" id="IPR049557">
    <property type="entry name" value="Transketolase_CS"/>
</dbReference>